<dbReference type="Proteomes" id="UP000007148">
    <property type="component" value="Unassembled WGS sequence"/>
</dbReference>
<accession>G4TET7</accession>
<dbReference type="HOGENOM" id="CLU_154034_0_0_1"/>
<sequence>MNTTSIPIAAHSTKVNQSSLGIGTSEPLMDDILGQYAQANSDLFSPSLESKLRVARYLPTDNPSEMPISEWQVYSVQTFELRRLQEAYDRNKLPGDKEKAVHSAGQAGYSWHP</sequence>
<name>G4TET7_SERID</name>
<protein>
    <submittedName>
        <fullName evidence="2">Uncharacterized protein</fullName>
    </submittedName>
</protein>
<dbReference type="AlphaFoldDB" id="G4TET7"/>
<dbReference type="OrthoDB" id="3250507at2759"/>
<evidence type="ECO:0000313" key="2">
    <source>
        <dbReference type="EMBL" id="CCA69853.1"/>
    </source>
</evidence>
<keyword evidence="3" id="KW-1185">Reference proteome</keyword>
<feature type="region of interest" description="Disordered" evidence="1">
    <location>
        <begin position="93"/>
        <end position="113"/>
    </location>
</feature>
<comment type="caution">
    <text evidence="2">The sequence shown here is derived from an EMBL/GenBank/DDBJ whole genome shotgun (WGS) entry which is preliminary data.</text>
</comment>
<dbReference type="InParanoid" id="G4TET7"/>
<organism evidence="2 3">
    <name type="scientific">Serendipita indica (strain DSM 11827)</name>
    <name type="common">Root endophyte fungus</name>
    <name type="synonym">Piriformospora indica</name>
    <dbReference type="NCBI Taxonomy" id="1109443"/>
    <lineage>
        <taxon>Eukaryota</taxon>
        <taxon>Fungi</taxon>
        <taxon>Dikarya</taxon>
        <taxon>Basidiomycota</taxon>
        <taxon>Agaricomycotina</taxon>
        <taxon>Agaricomycetes</taxon>
        <taxon>Sebacinales</taxon>
        <taxon>Serendipitaceae</taxon>
        <taxon>Serendipita</taxon>
    </lineage>
</organism>
<reference evidence="2 3" key="1">
    <citation type="journal article" date="2011" name="PLoS Pathog.">
        <title>Endophytic Life Strategies Decoded by Genome and Transcriptome Analyses of the Mutualistic Root Symbiont Piriformospora indica.</title>
        <authorList>
            <person name="Zuccaro A."/>
            <person name="Lahrmann U."/>
            <person name="Guldener U."/>
            <person name="Langen G."/>
            <person name="Pfiffi S."/>
            <person name="Biedenkopf D."/>
            <person name="Wong P."/>
            <person name="Samans B."/>
            <person name="Grimm C."/>
            <person name="Basiewicz M."/>
            <person name="Murat C."/>
            <person name="Martin F."/>
            <person name="Kogel K.H."/>
        </authorList>
    </citation>
    <scope>NUCLEOTIDE SEQUENCE [LARGE SCALE GENOMIC DNA]</scope>
    <source>
        <strain evidence="2 3">DSM 11827</strain>
    </source>
</reference>
<gene>
    <name evidence="2" type="ORF">PIIN_03792</name>
</gene>
<proteinExistence type="predicted"/>
<evidence type="ECO:0000256" key="1">
    <source>
        <dbReference type="SAM" id="MobiDB-lite"/>
    </source>
</evidence>
<evidence type="ECO:0000313" key="3">
    <source>
        <dbReference type="Proteomes" id="UP000007148"/>
    </source>
</evidence>
<dbReference type="EMBL" id="CAFZ01000065">
    <property type="protein sequence ID" value="CCA69853.1"/>
    <property type="molecule type" value="Genomic_DNA"/>
</dbReference>